<evidence type="ECO:0000313" key="3">
    <source>
        <dbReference type="EMBL" id="ODM93560.1"/>
    </source>
</evidence>
<dbReference type="AlphaFoldDB" id="A0A1D2MKM8"/>
<protein>
    <submittedName>
        <fullName evidence="3">Uncharacterized protein</fullName>
    </submittedName>
</protein>
<feature type="transmembrane region" description="Helical" evidence="1">
    <location>
        <begin position="183"/>
        <end position="202"/>
    </location>
</feature>
<feature type="signal peptide" evidence="2">
    <location>
        <begin position="1"/>
        <end position="24"/>
    </location>
</feature>
<keyword evidence="4" id="KW-1185">Reference proteome</keyword>
<keyword evidence="1" id="KW-0472">Membrane</keyword>
<dbReference type="Proteomes" id="UP000094527">
    <property type="component" value="Unassembled WGS sequence"/>
</dbReference>
<feature type="chain" id="PRO_5008904181" evidence="2">
    <location>
        <begin position="25"/>
        <end position="203"/>
    </location>
</feature>
<evidence type="ECO:0000256" key="1">
    <source>
        <dbReference type="SAM" id="Phobius"/>
    </source>
</evidence>
<reference evidence="3 4" key="1">
    <citation type="journal article" date="2016" name="Genome Biol. Evol.">
        <title>Gene Family Evolution Reflects Adaptation to Soil Environmental Stressors in the Genome of the Collembolan Orchesella cincta.</title>
        <authorList>
            <person name="Faddeeva-Vakhrusheva A."/>
            <person name="Derks M.F."/>
            <person name="Anvar S.Y."/>
            <person name="Agamennone V."/>
            <person name="Suring W."/>
            <person name="Smit S."/>
            <person name="van Straalen N.M."/>
            <person name="Roelofs D."/>
        </authorList>
    </citation>
    <scope>NUCLEOTIDE SEQUENCE [LARGE SCALE GENOMIC DNA]</scope>
    <source>
        <tissue evidence="3">Mixed pool</tissue>
    </source>
</reference>
<keyword evidence="1" id="KW-1133">Transmembrane helix</keyword>
<comment type="caution">
    <text evidence="3">The sequence shown here is derived from an EMBL/GenBank/DDBJ whole genome shotgun (WGS) entry which is preliminary data.</text>
</comment>
<accession>A0A1D2MKM8</accession>
<evidence type="ECO:0000256" key="2">
    <source>
        <dbReference type="SAM" id="SignalP"/>
    </source>
</evidence>
<organism evidence="3 4">
    <name type="scientific">Orchesella cincta</name>
    <name type="common">Springtail</name>
    <name type="synonym">Podura cincta</name>
    <dbReference type="NCBI Taxonomy" id="48709"/>
    <lineage>
        <taxon>Eukaryota</taxon>
        <taxon>Metazoa</taxon>
        <taxon>Ecdysozoa</taxon>
        <taxon>Arthropoda</taxon>
        <taxon>Hexapoda</taxon>
        <taxon>Collembola</taxon>
        <taxon>Entomobryomorpha</taxon>
        <taxon>Entomobryoidea</taxon>
        <taxon>Orchesellidae</taxon>
        <taxon>Orchesellinae</taxon>
        <taxon>Orchesella</taxon>
    </lineage>
</organism>
<sequence>MATPVPSMLYFCLVLALFPAAVEVEGLRCMHCLHYESELDSSIIPRTINLPIKIDPSCAIGRTPDPTLSVDCNNLLSPQDELSPEEFLEFQKQHRNFPNITKYQCIGVHAEGTLQIDGVTRHFQMTYRSCSHSHSNFSLDTRTIRMDLETQNVTGIACYGNNNCNDWNDEGPGSGSSKTRNLWTPRVFIIFFTMIFYTLSMFF</sequence>
<keyword evidence="1" id="KW-0812">Transmembrane</keyword>
<name>A0A1D2MKM8_ORCCI</name>
<gene>
    <name evidence="3" type="ORF">Ocin01_13123</name>
</gene>
<proteinExistence type="predicted"/>
<evidence type="ECO:0000313" key="4">
    <source>
        <dbReference type="Proteomes" id="UP000094527"/>
    </source>
</evidence>
<keyword evidence="2" id="KW-0732">Signal</keyword>
<dbReference type="EMBL" id="LJIJ01000955">
    <property type="protein sequence ID" value="ODM93560.1"/>
    <property type="molecule type" value="Genomic_DNA"/>
</dbReference>